<dbReference type="AlphaFoldDB" id="A0A8H5CY53"/>
<protein>
    <submittedName>
        <fullName evidence="2">Uncharacterized protein</fullName>
    </submittedName>
</protein>
<dbReference type="Proteomes" id="UP000559027">
    <property type="component" value="Unassembled WGS sequence"/>
</dbReference>
<keyword evidence="3" id="KW-1185">Reference proteome</keyword>
<gene>
    <name evidence="2" type="ORF">D9756_009232</name>
</gene>
<name>A0A8H5CY53_9AGAR</name>
<organism evidence="2 3">
    <name type="scientific">Leucocoprinus leucothites</name>
    <dbReference type="NCBI Taxonomy" id="201217"/>
    <lineage>
        <taxon>Eukaryota</taxon>
        <taxon>Fungi</taxon>
        <taxon>Dikarya</taxon>
        <taxon>Basidiomycota</taxon>
        <taxon>Agaricomycotina</taxon>
        <taxon>Agaricomycetes</taxon>
        <taxon>Agaricomycetidae</taxon>
        <taxon>Agaricales</taxon>
        <taxon>Agaricineae</taxon>
        <taxon>Agaricaceae</taxon>
        <taxon>Leucocoprinus</taxon>
    </lineage>
</organism>
<dbReference type="EMBL" id="JAACJO010000015">
    <property type="protein sequence ID" value="KAF5350102.1"/>
    <property type="molecule type" value="Genomic_DNA"/>
</dbReference>
<keyword evidence="1" id="KW-0812">Transmembrane</keyword>
<evidence type="ECO:0000256" key="1">
    <source>
        <dbReference type="SAM" id="Phobius"/>
    </source>
</evidence>
<sequence>MGPKGIIRDSKLYKTPPSGLASTIAVLGTSLQRLYRPQHSSKLSIKLFYLTYTMKFISVTSTFIALLILGVGSNAQSERPTCETMGGDCVKAGTCQGLVNTHWSCPGYGKQDCCVFVG</sequence>
<proteinExistence type="predicted"/>
<keyword evidence="1" id="KW-1133">Transmembrane helix</keyword>
<evidence type="ECO:0000313" key="2">
    <source>
        <dbReference type="EMBL" id="KAF5350102.1"/>
    </source>
</evidence>
<evidence type="ECO:0000313" key="3">
    <source>
        <dbReference type="Proteomes" id="UP000559027"/>
    </source>
</evidence>
<keyword evidence="1" id="KW-0472">Membrane</keyword>
<reference evidence="2 3" key="1">
    <citation type="journal article" date="2020" name="ISME J.">
        <title>Uncovering the hidden diversity of litter-decomposition mechanisms in mushroom-forming fungi.</title>
        <authorList>
            <person name="Floudas D."/>
            <person name="Bentzer J."/>
            <person name="Ahren D."/>
            <person name="Johansson T."/>
            <person name="Persson P."/>
            <person name="Tunlid A."/>
        </authorList>
    </citation>
    <scope>NUCLEOTIDE SEQUENCE [LARGE SCALE GENOMIC DNA]</scope>
    <source>
        <strain evidence="2 3">CBS 146.42</strain>
    </source>
</reference>
<comment type="caution">
    <text evidence="2">The sequence shown here is derived from an EMBL/GenBank/DDBJ whole genome shotgun (WGS) entry which is preliminary data.</text>
</comment>
<feature type="transmembrane region" description="Helical" evidence="1">
    <location>
        <begin position="47"/>
        <end position="72"/>
    </location>
</feature>
<accession>A0A8H5CY53</accession>